<dbReference type="RefSeq" id="WP_075048431.1">
    <property type="nucleotide sequence ID" value="NZ_CP012328.1"/>
</dbReference>
<dbReference type="PANTHER" id="PTHR32182">
    <property type="entry name" value="DNA REPLICATION AND REPAIR PROTEIN RECF"/>
    <property type="match status" value="1"/>
</dbReference>
<dbReference type="CDD" id="cd00267">
    <property type="entry name" value="ABC_ATPase"/>
    <property type="match status" value="1"/>
</dbReference>
<dbReference type="InterPro" id="IPR041685">
    <property type="entry name" value="AAA_GajA/Old/RecF-like"/>
</dbReference>
<keyword evidence="3" id="KW-1185">Reference proteome</keyword>
<dbReference type="KEGG" id="stur:STURON_00598"/>
<organism evidence="2 3">
    <name type="scientific">Spiroplasma turonicum</name>
    <dbReference type="NCBI Taxonomy" id="216946"/>
    <lineage>
        <taxon>Bacteria</taxon>
        <taxon>Bacillati</taxon>
        <taxon>Mycoplasmatota</taxon>
        <taxon>Mollicutes</taxon>
        <taxon>Entomoplasmatales</taxon>
        <taxon>Spiroplasmataceae</taxon>
        <taxon>Spiroplasma</taxon>
    </lineage>
</organism>
<dbReference type="AlphaFoldDB" id="A0A0K1P6K9"/>
<evidence type="ECO:0000259" key="1">
    <source>
        <dbReference type="Pfam" id="PF13175"/>
    </source>
</evidence>
<dbReference type="PATRIC" id="fig|216946.3.peg.603"/>
<dbReference type="STRING" id="216946.STURO_v1c05940"/>
<dbReference type="Proteomes" id="UP000067243">
    <property type="component" value="Chromosome"/>
</dbReference>
<reference evidence="2 3" key="1">
    <citation type="journal article" date="2015" name="Genome Announc.">
        <title>Complete Genome Sequence of Spiroplasma turonicum Strain Tab4cT, a Parasite of a Horse Fly, Haematopota sp. (Diptera: Tabanidae).</title>
        <authorList>
            <person name="Davis R.E."/>
            <person name="Shao J."/>
            <person name="Zhao Y."/>
            <person name="Gasparich G.E."/>
            <person name="Gaynor B.J."/>
            <person name="Donofrio N."/>
        </authorList>
    </citation>
    <scope>NUCLEOTIDE SEQUENCE [LARGE SCALE GENOMIC DNA]</scope>
    <source>
        <strain evidence="2 3">Tab4c</strain>
    </source>
</reference>
<evidence type="ECO:0000313" key="2">
    <source>
        <dbReference type="EMBL" id="AKU79844.1"/>
    </source>
</evidence>
<feature type="domain" description="Endonuclease GajA/Old nuclease/RecF-like AAA" evidence="1">
    <location>
        <begin position="1"/>
        <end position="409"/>
    </location>
</feature>
<proteinExistence type="predicted"/>
<protein>
    <recommendedName>
        <fullName evidence="1">Endonuclease GajA/Old nuclease/RecF-like AAA domain-containing protein</fullName>
    </recommendedName>
</protein>
<name>A0A0K1P6K9_9MOLU</name>
<evidence type="ECO:0000313" key="3">
    <source>
        <dbReference type="Proteomes" id="UP000067243"/>
    </source>
</evidence>
<dbReference type="Pfam" id="PF13175">
    <property type="entry name" value="AAA_15"/>
    <property type="match status" value="1"/>
</dbReference>
<dbReference type="Gene3D" id="3.40.50.300">
    <property type="entry name" value="P-loop containing nucleotide triphosphate hydrolases"/>
    <property type="match status" value="1"/>
</dbReference>
<gene>
    <name evidence="2" type="ORF">STURON_00598</name>
</gene>
<dbReference type="InterPro" id="IPR027417">
    <property type="entry name" value="P-loop_NTPase"/>
</dbReference>
<dbReference type="OrthoDB" id="9801813at2"/>
<accession>A0A0K1P6K9</accession>
<dbReference type="GO" id="GO:0006302">
    <property type="term" value="P:double-strand break repair"/>
    <property type="evidence" value="ECO:0007669"/>
    <property type="project" value="TreeGrafter"/>
</dbReference>
<dbReference type="EMBL" id="CP012328">
    <property type="protein sequence ID" value="AKU79844.1"/>
    <property type="molecule type" value="Genomic_DNA"/>
</dbReference>
<sequence>MKIKIVKYQNFEENSEFQVDELNLIMGENEVGKSRFLELIKETLNINNIKNLEFNKLEDFSIEYSFDNILILIEKKDNEVKIKFVSKENTILTNSIVEHYERFLENKFLNIFDNIEFEEDDHFFEEAKKIFLNWNDLYKKNLNSLEIVKTILSEKSQSQKYFTLHNFINNVNFNDVLYKKNLIDFKNFLKQTNSWYWTDIYDDSIDYIFENIIYKLIPNISCISNDIYNDFSFNLLDYESITNENLNYIQNKFMEISNISKEDFINLTSKRGEEHDEIKSIIEKKLSDLTMEINEFYKKNVSESLLNNSVFYLGYDSGKYFINIKDNSLKNSSLKHMNEYKSSGYIEFFYIFIILKWISLKDKYNKYIILLDEPGNFLHPTIRFKLIELFEKISSRDRKIIFTSHNLEMFGFNVGTIFKFKISEDNKIQILNHYNTIDWRYTMLEDVMKNLYNHEYDQKFSKNDEILIVEGYTDKIIYSKIIKNGKIKIFAGSGKGNDKNKKLLKYISYMLVYDLKINVLIDNDDDSFNDTINKYQNYFNPDIVNIILLDKNFKDAEYLVKFITDDFKYIDNSSILLELSNCFDKIKKSENREEKVKNKLDFANLFDKNFDEIEKCINQKKLDLFLNTLKNEKHNIS</sequence>
<dbReference type="GO" id="GO:0000731">
    <property type="term" value="P:DNA synthesis involved in DNA repair"/>
    <property type="evidence" value="ECO:0007669"/>
    <property type="project" value="TreeGrafter"/>
</dbReference>
<dbReference type="PANTHER" id="PTHR32182:SF22">
    <property type="entry name" value="ATP-DEPENDENT ENDONUCLEASE, OLD FAMILY-RELATED"/>
    <property type="match status" value="1"/>
</dbReference>
<dbReference type="SUPFAM" id="SSF52540">
    <property type="entry name" value="P-loop containing nucleoside triphosphate hydrolases"/>
    <property type="match status" value="1"/>
</dbReference>